<dbReference type="GO" id="GO:0006508">
    <property type="term" value="P:proteolysis"/>
    <property type="evidence" value="ECO:0007669"/>
    <property type="project" value="UniProtKB-KW"/>
</dbReference>
<dbReference type="InterPro" id="IPR025657">
    <property type="entry name" value="RadC_JAB"/>
</dbReference>
<dbReference type="GO" id="GO:0008237">
    <property type="term" value="F:metallopeptidase activity"/>
    <property type="evidence" value="ECO:0007669"/>
    <property type="project" value="UniProtKB-KW"/>
</dbReference>
<dbReference type="Proteomes" id="UP000462066">
    <property type="component" value="Unassembled WGS sequence"/>
</dbReference>
<dbReference type="EMBL" id="MWIP01000014">
    <property type="protein sequence ID" value="KAF1685351.1"/>
    <property type="molecule type" value="Genomic_DNA"/>
</dbReference>
<evidence type="ECO:0000256" key="3">
    <source>
        <dbReference type="ARBA" id="ARBA00022801"/>
    </source>
</evidence>
<feature type="domain" description="MPN" evidence="6">
    <location>
        <begin position="38"/>
        <end position="160"/>
    </location>
</feature>
<comment type="caution">
    <text evidence="7">The sequence shown here is derived from an EMBL/GenBank/DDBJ whole genome shotgun (WGS) entry which is preliminary data.</text>
</comment>
<reference evidence="7 8" key="1">
    <citation type="submission" date="2017-10" db="EMBL/GenBank/DDBJ databases">
        <title>Whole genome sequencing of Pseudoxanthomonas broegbernensis DSM 12573(T).</title>
        <authorList>
            <person name="Kumar S."/>
            <person name="Bansal K."/>
            <person name="Kaur A."/>
            <person name="Patil P."/>
            <person name="Sharma S."/>
            <person name="Patil P.B."/>
        </authorList>
    </citation>
    <scope>NUCLEOTIDE SEQUENCE [LARGE SCALE GENOMIC DNA]</scope>
    <source>
        <strain evidence="7 8">DSM 12573</strain>
    </source>
</reference>
<keyword evidence="5" id="KW-0482">Metalloprotease</keyword>
<evidence type="ECO:0000256" key="1">
    <source>
        <dbReference type="ARBA" id="ARBA00022670"/>
    </source>
</evidence>
<dbReference type="InterPro" id="IPR001405">
    <property type="entry name" value="UPF0758"/>
</dbReference>
<evidence type="ECO:0000313" key="7">
    <source>
        <dbReference type="EMBL" id="KAF1685351.1"/>
    </source>
</evidence>
<evidence type="ECO:0000256" key="2">
    <source>
        <dbReference type="ARBA" id="ARBA00022723"/>
    </source>
</evidence>
<keyword evidence="1" id="KW-0645">Protease</keyword>
<dbReference type="GO" id="GO:0046872">
    <property type="term" value="F:metal ion binding"/>
    <property type="evidence" value="ECO:0007669"/>
    <property type="project" value="UniProtKB-KW"/>
</dbReference>
<dbReference type="InterPro" id="IPR020891">
    <property type="entry name" value="UPF0758_CS"/>
</dbReference>
<dbReference type="PANTHER" id="PTHR30471">
    <property type="entry name" value="DNA REPAIR PROTEIN RADC"/>
    <property type="match status" value="1"/>
</dbReference>
<keyword evidence="3" id="KW-0378">Hydrolase</keyword>
<evidence type="ECO:0000256" key="4">
    <source>
        <dbReference type="ARBA" id="ARBA00022833"/>
    </source>
</evidence>
<keyword evidence="2" id="KW-0479">Metal-binding</keyword>
<keyword evidence="8" id="KW-1185">Reference proteome</keyword>
<dbReference type="RefSeq" id="WP_162311838.1">
    <property type="nucleotide sequence ID" value="NZ_JACHGU010000009.1"/>
</dbReference>
<dbReference type="NCBIfam" id="TIGR00608">
    <property type="entry name" value="radc"/>
    <property type="match status" value="1"/>
</dbReference>
<proteinExistence type="predicted"/>
<gene>
    <name evidence="7" type="ORF">B1992_12530</name>
</gene>
<evidence type="ECO:0000313" key="8">
    <source>
        <dbReference type="Proteomes" id="UP000462066"/>
    </source>
</evidence>
<dbReference type="AlphaFoldDB" id="A0A7V8K6J9"/>
<dbReference type="CDD" id="cd08071">
    <property type="entry name" value="MPN_DUF2466"/>
    <property type="match status" value="1"/>
</dbReference>
<dbReference type="Gene3D" id="3.40.140.10">
    <property type="entry name" value="Cytidine Deaminase, domain 2"/>
    <property type="match status" value="1"/>
</dbReference>
<dbReference type="PROSITE" id="PS50249">
    <property type="entry name" value="MPN"/>
    <property type="match status" value="1"/>
</dbReference>
<dbReference type="PANTHER" id="PTHR30471:SF3">
    <property type="entry name" value="UPF0758 PROTEIN YEES-RELATED"/>
    <property type="match status" value="1"/>
</dbReference>
<dbReference type="InterPro" id="IPR037518">
    <property type="entry name" value="MPN"/>
</dbReference>
<evidence type="ECO:0000256" key="5">
    <source>
        <dbReference type="ARBA" id="ARBA00023049"/>
    </source>
</evidence>
<name>A0A7V8K6J9_9GAMM</name>
<organism evidence="7 8">
    <name type="scientific">Pseudoxanthomonas broegbernensis</name>
    <dbReference type="NCBI Taxonomy" id="83619"/>
    <lineage>
        <taxon>Bacteria</taxon>
        <taxon>Pseudomonadati</taxon>
        <taxon>Pseudomonadota</taxon>
        <taxon>Gammaproteobacteria</taxon>
        <taxon>Lysobacterales</taxon>
        <taxon>Lysobacteraceae</taxon>
        <taxon>Pseudoxanthomonas</taxon>
    </lineage>
</organism>
<protein>
    <submittedName>
        <fullName evidence="7">DNA repair protein RadC</fullName>
    </submittedName>
</protein>
<dbReference type="SUPFAM" id="SSF102712">
    <property type="entry name" value="JAB1/MPN domain"/>
    <property type="match status" value="1"/>
</dbReference>
<dbReference type="PROSITE" id="PS01302">
    <property type="entry name" value="UPF0758"/>
    <property type="match status" value="1"/>
</dbReference>
<accession>A0A7V8K6J9</accession>
<sequence length="160" mass="17935">MNGKAPGTRTRRQRKTDEEGILSAAAEILERRFQRQGRITDPIQAADVLKARVAHLDHEVFGVVFLDTRHRILAIEHLFEGTIDTCEVHPREVVRRSMGHNAAALILFHNHPSGEPEPSAADRALTRQLKQALALLDVRVLDHLVIGGRRHVSMAARGWV</sequence>
<evidence type="ECO:0000259" key="6">
    <source>
        <dbReference type="PROSITE" id="PS50249"/>
    </source>
</evidence>
<dbReference type="Pfam" id="PF04002">
    <property type="entry name" value="RadC"/>
    <property type="match status" value="1"/>
</dbReference>
<keyword evidence="4" id="KW-0862">Zinc</keyword>